<reference evidence="1 2" key="1">
    <citation type="submission" date="2017-09" db="EMBL/GenBank/DDBJ databases">
        <title>Depth-based differentiation of microbial function through sediment-hosted aquifers and enrichment of novel symbionts in the deep terrestrial subsurface.</title>
        <authorList>
            <person name="Probst A.J."/>
            <person name="Ladd B."/>
            <person name="Jarett J.K."/>
            <person name="Geller-Mcgrath D.E."/>
            <person name="Sieber C.M."/>
            <person name="Emerson J.B."/>
            <person name="Anantharaman K."/>
            <person name="Thomas B.C."/>
            <person name="Malmstrom R."/>
            <person name="Stieglmeier M."/>
            <person name="Klingl A."/>
            <person name="Woyke T."/>
            <person name="Ryan C.M."/>
            <person name="Banfield J.F."/>
        </authorList>
    </citation>
    <scope>NUCLEOTIDE SEQUENCE [LARGE SCALE GENOMIC DNA]</scope>
    <source>
        <strain evidence="1">CG11_big_fil_rev_8_21_14_0_20_43_7</strain>
    </source>
</reference>
<name>A0A2H0N2A4_9BACT</name>
<protein>
    <submittedName>
        <fullName evidence="1">Uncharacterized protein</fullName>
    </submittedName>
</protein>
<dbReference type="AlphaFoldDB" id="A0A2H0N2A4"/>
<gene>
    <name evidence="1" type="ORF">COV60_02515</name>
</gene>
<comment type="caution">
    <text evidence="1">The sequence shown here is derived from an EMBL/GenBank/DDBJ whole genome shotgun (WGS) entry which is preliminary data.</text>
</comment>
<dbReference type="EMBL" id="PCWM01000058">
    <property type="protein sequence ID" value="PIR03032.1"/>
    <property type="molecule type" value="Genomic_DNA"/>
</dbReference>
<accession>A0A2H0N2A4</accession>
<organism evidence="1 2">
    <name type="scientific">Candidatus Magasanikbacteria bacterium CG11_big_fil_rev_8_21_14_0_20_43_7</name>
    <dbReference type="NCBI Taxonomy" id="1974654"/>
    <lineage>
        <taxon>Bacteria</taxon>
        <taxon>Candidatus Magasanikiibacteriota</taxon>
    </lineage>
</organism>
<proteinExistence type="predicted"/>
<sequence length="126" mass="14278">MSMNPDNGYKQGDSFMGGMNLLIDEAFVRLPKESREAKTGKINEAFQALSTSLGTHEGIVFGEHEQAMLQLKLVRYFQRMESIDIPTVRDALVETPGFLAREKRRFSWDCLAKATMNVYIEAVSKK</sequence>
<evidence type="ECO:0000313" key="1">
    <source>
        <dbReference type="EMBL" id="PIR03032.1"/>
    </source>
</evidence>
<evidence type="ECO:0000313" key="2">
    <source>
        <dbReference type="Proteomes" id="UP000229782"/>
    </source>
</evidence>
<dbReference type="Proteomes" id="UP000229782">
    <property type="component" value="Unassembled WGS sequence"/>
</dbReference>